<dbReference type="Proteomes" id="UP001174997">
    <property type="component" value="Unassembled WGS sequence"/>
</dbReference>
<protein>
    <submittedName>
        <fullName evidence="3">Uncharacterized protein</fullName>
    </submittedName>
</protein>
<dbReference type="AlphaFoldDB" id="A0AA40DCJ7"/>
<feature type="region of interest" description="Disordered" evidence="2">
    <location>
        <begin position="1"/>
        <end position="23"/>
    </location>
</feature>
<evidence type="ECO:0000256" key="1">
    <source>
        <dbReference type="SAM" id="Coils"/>
    </source>
</evidence>
<accession>A0AA40DCJ7</accession>
<sequence length="561" mass="62497">MGSAPATFAHTAEHENDPYGEQDGYIKATDFSLPYYSEFSRIYGQTVSRGLLRHVNCGYLSTEGIAPTLLALKQHAQSLCILIHQLNPTTGLTEIGDGSLKRARAGGSAPGDPLALKAHLNDAFDFLSDLSTPYTNDDANHQVPLTALLNEVRARDEIKGVSYHCPFADAPKPRNPGDNLKPYATHQNLVMHANACLERLDHEFSTTGGLLSILPTDEEGRETMNHARNTLLGQWLVFTQHLVGRMHELERSYNNALDALASEAVIPAQHLSIVGPTAASEGHNIVYPQDKYVLVNAGDDIFQYLHSILDKQETLVQANETINKKNGVIGEISIVEDEESQMYTKGIVYVDIPSRFYRLAGQGRNTLFVLPAHNVHPATAHTRLLESQPTVVTSISATNPERISVLERRFSERIVKAEQDAVDVHRLRAANEKMEKELKTFIAEQKKLVQTRDEFLRSLDAKGRVKVKNMFQKQESIEHLQTQLKKARENEQKAKEELQKTKEEITQVKAQSEQLKGFCHKWSKYAEDLAKTKQQPTPTATSSARKPETIPEGSSDEGAIL</sequence>
<feature type="coiled-coil region" evidence="1">
    <location>
        <begin position="424"/>
        <end position="515"/>
    </location>
</feature>
<organism evidence="3 4">
    <name type="scientific">Cercophora samala</name>
    <dbReference type="NCBI Taxonomy" id="330535"/>
    <lineage>
        <taxon>Eukaryota</taxon>
        <taxon>Fungi</taxon>
        <taxon>Dikarya</taxon>
        <taxon>Ascomycota</taxon>
        <taxon>Pezizomycotina</taxon>
        <taxon>Sordariomycetes</taxon>
        <taxon>Sordariomycetidae</taxon>
        <taxon>Sordariales</taxon>
        <taxon>Lasiosphaeriaceae</taxon>
        <taxon>Cercophora</taxon>
    </lineage>
</organism>
<feature type="compositionally biased region" description="Polar residues" evidence="2">
    <location>
        <begin position="532"/>
        <end position="544"/>
    </location>
</feature>
<dbReference type="EMBL" id="JAULSY010000052">
    <property type="protein sequence ID" value="KAK0668708.1"/>
    <property type="molecule type" value="Genomic_DNA"/>
</dbReference>
<feature type="region of interest" description="Disordered" evidence="2">
    <location>
        <begin position="529"/>
        <end position="561"/>
    </location>
</feature>
<keyword evidence="1" id="KW-0175">Coiled coil</keyword>
<name>A0AA40DCJ7_9PEZI</name>
<evidence type="ECO:0000256" key="2">
    <source>
        <dbReference type="SAM" id="MobiDB-lite"/>
    </source>
</evidence>
<keyword evidence="4" id="KW-1185">Reference proteome</keyword>
<comment type="caution">
    <text evidence="3">The sequence shown here is derived from an EMBL/GenBank/DDBJ whole genome shotgun (WGS) entry which is preliminary data.</text>
</comment>
<evidence type="ECO:0000313" key="4">
    <source>
        <dbReference type="Proteomes" id="UP001174997"/>
    </source>
</evidence>
<reference evidence="3" key="1">
    <citation type="submission" date="2023-06" db="EMBL/GenBank/DDBJ databases">
        <title>Genome-scale phylogeny and comparative genomics of the fungal order Sordariales.</title>
        <authorList>
            <consortium name="Lawrence Berkeley National Laboratory"/>
            <person name="Hensen N."/>
            <person name="Bonometti L."/>
            <person name="Westerberg I."/>
            <person name="Brannstrom I.O."/>
            <person name="Guillou S."/>
            <person name="Cros-Aarteil S."/>
            <person name="Calhoun S."/>
            <person name="Haridas S."/>
            <person name="Kuo A."/>
            <person name="Mondo S."/>
            <person name="Pangilinan J."/>
            <person name="Riley R."/>
            <person name="Labutti K."/>
            <person name="Andreopoulos B."/>
            <person name="Lipzen A."/>
            <person name="Chen C."/>
            <person name="Yanf M."/>
            <person name="Daum C."/>
            <person name="Ng V."/>
            <person name="Clum A."/>
            <person name="Steindorff A."/>
            <person name="Ohm R."/>
            <person name="Martin F."/>
            <person name="Silar P."/>
            <person name="Natvig D."/>
            <person name="Lalanne C."/>
            <person name="Gautier V."/>
            <person name="Ament-Velasquez S.L."/>
            <person name="Kruys A."/>
            <person name="Hutchinson M.I."/>
            <person name="Powell A.J."/>
            <person name="Barry K."/>
            <person name="Miller A.N."/>
            <person name="Grigoriev I.V."/>
            <person name="Debuchy R."/>
            <person name="Gladieux P."/>
            <person name="Thoren M.H."/>
            <person name="Johannesson H."/>
        </authorList>
    </citation>
    <scope>NUCLEOTIDE SEQUENCE</scope>
    <source>
        <strain evidence="3">CBS 307.81</strain>
    </source>
</reference>
<gene>
    <name evidence="3" type="ORF">QBC41DRAFT_119108</name>
</gene>
<proteinExistence type="predicted"/>
<evidence type="ECO:0000313" key="3">
    <source>
        <dbReference type="EMBL" id="KAK0668708.1"/>
    </source>
</evidence>